<protein>
    <submittedName>
        <fullName evidence="2">Uncharacterized protein</fullName>
    </submittedName>
</protein>
<proteinExistence type="predicted"/>
<dbReference type="AlphaFoldDB" id="A0A7W0CCM1"/>
<dbReference type="EMBL" id="JACDUR010000001">
    <property type="protein sequence ID" value="MBA2888693.1"/>
    <property type="molecule type" value="Genomic_DNA"/>
</dbReference>
<dbReference type="RefSeq" id="WP_181606942.1">
    <property type="nucleotide sequence ID" value="NZ_BAABAM010000001.1"/>
</dbReference>
<feature type="transmembrane region" description="Helical" evidence="1">
    <location>
        <begin position="80"/>
        <end position="100"/>
    </location>
</feature>
<keyword evidence="1" id="KW-1133">Transmembrane helix</keyword>
<evidence type="ECO:0000313" key="3">
    <source>
        <dbReference type="Proteomes" id="UP000530928"/>
    </source>
</evidence>
<comment type="caution">
    <text evidence="2">The sequence shown here is derived from an EMBL/GenBank/DDBJ whole genome shotgun (WGS) entry which is preliminary data.</text>
</comment>
<feature type="transmembrane region" description="Helical" evidence="1">
    <location>
        <begin position="26"/>
        <end position="50"/>
    </location>
</feature>
<reference evidence="2 3" key="1">
    <citation type="submission" date="2020-07" db="EMBL/GenBank/DDBJ databases">
        <title>Genomic Encyclopedia of Type Strains, Phase IV (KMG-IV): sequencing the most valuable type-strain genomes for metagenomic binning, comparative biology and taxonomic classification.</title>
        <authorList>
            <person name="Goeker M."/>
        </authorList>
    </citation>
    <scope>NUCLEOTIDE SEQUENCE [LARGE SCALE GENOMIC DNA]</scope>
    <source>
        <strain evidence="2 3">DSM 45533</strain>
    </source>
</reference>
<keyword evidence="1" id="KW-0812">Transmembrane</keyword>
<feature type="transmembrane region" description="Helical" evidence="1">
    <location>
        <begin position="107"/>
        <end position="127"/>
    </location>
</feature>
<accession>A0A7W0CCM1</accession>
<dbReference type="Proteomes" id="UP000530928">
    <property type="component" value="Unassembled WGS sequence"/>
</dbReference>
<evidence type="ECO:0000256" key="1">
    <source>
        <dbReference type="SAM" id="Phobius"/>
    </source>
</evidence>
<keyword evidence="1" id="KW-0472">Membrane</keyword>
<evidence type="ECO:0000313" key="2">
    <source>
        <dbReference type="EMBL" id="MBA2888693.1"/>
    </source>
</evidence>
<organism evidence="2 3">
    <name type="scientific">Nonomuraea soli</name>
    <dbReference type="NCBI Taxonomy" id="1032476"/>
    <lineage>
        <taxon>Bacteria</taxon>
        <taxon>Bacillati</taxon>
        <taxon>Actinomycetota</taxon>
        <taxon>Actinomycetes</taxon>
        <taxon>Streptosporangiales</taxon>
        <taxon>Streptosporangiaceae</taxon>
        <taxon>Nonomuraea</taxon>
    </lineage>
</organism>
<keyword evidence="3" id="KW-1185">Reference proteome</keyword>
<sequence>MNTATANIAPASTAPAAEVRPGSVTLAAVLQVLFALAFLIVPVAGLFFGADVQAAAEAELARQGLDPGLLATHNLHFDEGGYALVIPAVTAAVAAVLAWLNLAGRRAGHVLTLVVQPIFLLLDFFILTSQLARAEYLQGILGSGADAAAILAASESVYPGWLLALSQGRVAFTMAASAVVIVLLLLPPARAFFRR</sequence>
<name>A0A7W0CCM1_9ACTN</name>
<feature type="transmembrane region" description="Helical" evidence="1">
    <location>
        <begin position="170"/>
        <end position="193"/>
    </location>
</feature>
<gene>
    <name evidence="2" type="ORF">HNR30_000028</name>
</gene>